<keyword evidence="1" id="KW-0472">Membrane</keyword>
<dbReference type="Proteomes" id="UP000229340">
    <property type="component" value="Plasmid pNP7-1"/>
</dbReference>
<accession>A0A2D2LXG4</accession>
<keyword evidence="1" id="KW-1133">Transmembrane helix</keyword>
<dbReference type="AlphaFoldDB" id="A0A2D2LXG4"/>
<proteinExistence type="predicted"/>
<gene>
    <name evidence="3" type="ORF">E6P75_08375</name>
    <name evidence="2" type="ORF">NP7_10185</name>
</gene>
<evidence type="ECO:0000313" key="3">
    <source>
        <dbReference type="EMBL" id="MDI4510220.1"/>
    </source>
</evidence>
<reference evidence="2" key="3">
    <citation type="journal article" date="2018" name="Misainmurhag Hoiji">
        <title>Complete genome sequence of multidrug-resistant Moraxella osloensis NP7 with multiple plasmids isolated from human skin.</title>
        <authorList>
            <person name="Ganzorig M."/>
            <person name="Lim J.Y."/>
            <person name="Hwang I."/>
            <person name="Lee K."/>
        </authorList>
    </citation>
    <scope>NUCLEOTIDE SEQUENCE</scope>
    <source>
        <strain evidence="2">NP7</strain>
        <plasmid evidence="2">pNP7-1</plasmid>
    </source>
</reference>
<keyword evidence="1" id="KW-0812">Transmembrane</keyword>
<reference evidence="3" key="4">
    <citation type="submission" date="2019-04" db="EMBL/GenBank/DDBJ databases">
        <title>Moraxella osloensis CCUG 73412, isolated from corneal scrapings as causative agent of keratitis.</title>
        <authorList>
            <person name="Connolly G."/>
            <person name="Jaen-Luchoro D."/>
            <person name="Pinyeiro-Iglesias B."/>
            <person name="Curry A."/>
            <person name="Knowles S."/>
            <person name="Moore E.R.B."/>
        </authorList>
    </citation>
    <scope>NUCLEOTIDE SEQUENCE</scope>
    <source>
        <strain evidence="3">CCUG 73412</strain>
    </source>
</reference>
<protein>
    <submittedName>
        <fullName evidence="2">Uncharacterized protein</fullName>
    </submittedName>
</protein>
<name>A0A2D2LXG4_FAUOS</name>
<feature type="transmembrane region" description="Helical" evidence="1">
    <location>
        <begin position="20"/>
        <end position="39"/>
    </location>
</feature>
<sequence>MKLSELNKRLKLAVKQNKAYTTLLGASVTTPLLLALYGWHPGVTVNAVTSGLVGLNSTIIAQITKMSFGYQKAITDNTTILNEAVKVATAQESIATTQIAKADKNARQLSVDYKAAVQASNDIMDAKLKFGGQTGQGYSPCLVLAKNTQLDKGMSAANAEALAKVDELDNAPGAVADSALTALQRRDEHHKNNFCTPEEKEAGKCSTVSSMPGSDSNAATLFVSSKPGSLMSEAKIETRQNILGSPVLSLPAAGGQSIAGQAYLAAVNHKTALSAFPALTLAKLDAMSQVRDDLKDEKGNPQSANDMLFNAVGRYYGGPEAAEWNKSMIQQQPRGMLVELAKIEGLGAWMDYHEYEDYQLMAGNIAALTLTSALPMEESLRRQAQRMNNRNVNNNIPLN</sequence>
<dbReference type="EMBL" id="SSCJ01000007">
    <property type="protein sequence ID" value="MDI4510220.1"/>
    <property type="molecule type" value="Genomic_DNA"/>
</dbReference>
<keyword evidence="2" id="KW-0614">Plasmid</keyword>
<dbReference type="RefSeq" id="WP_100271077.1">
    <property type="nucleotide sequence ID" value="NZ_CP024444.1"/>
</dbReference>
<dbReference type="EMBL" id="CP024444">
    <property type="protein sequence ID" value="ATR79723.1"/>
    <property type="molecule type" value="Genomic_DNA"/>
</dbReference>
<reference evidence="2" key="2">
    <citation type="journal article" date="2018" name="Genome Announc.">
        <title>Complete Genome Sequences of Three Moraxella osloensis Strains Isolated from Human Skin.</title>
        <authorList>
            <person name="Lim J.Y."/>
            <person name="Hwang I."/>
            <person name="Ganzorig M."/>
            <person name="Huang S.L."/>
            <person name="Cho G.S."/>
            <person name="Franz C.M.A.P."/>
            <person name="Lee K."/>
        </authorList>
    </citation>
    <scope>NUCLEOTIDE SEQUENCE</scope>
    <source>
        <strain evidence="2">NP7</strain>
        <plasmid evidence="2">pNP7-1</plasmid>
    </source>
</reference>
<evidence type="ECO:0000313" key="2">
    <source>
        <dbReference type="EMBL" id="ATR79723.1"/>
    </source>
</evidence>
<evidence type="ECO:0000313" key="4">
    <source>
        <dbReference type="Proteomes" id="UP000229340"/>
    </source>
</evidence>
<geneLocation type="plasmid" evidence="2">
    <name>pNP7-1</name>
</geneLocation>
<reference evidence="4" key="1">
    <citation type="submission" date="2017-10" db="EMBL/GenBank/DDBJ databases">
        <title>Complete genome sequence of Moraxella osloensis NP7 isolated from human skin.</title>
        <authorList>
            <person name="Lee K."/>
            <person name="Lim J.Y."/>
            <person name="Hwang I."/>
        </authorList>
    </citation>
    <scope>NUCLEOTIDE SEQUENCE [LARGE SCALE GENOMIC DNA]</scope>
    <source>
        <strain evidence="4">NP7</strain>
        <plasmid evidence="4">pnp7-1</plasmid>
    </source>
</reference>
<organism evidence="2 4">
    <name type="scientific">Faucicola osloensis</name>
    <name type="common">Moraxella osloensis</name>
    <dbReference type="NCBI Taxonomy" id="34062"/>
    <lineage>
        <taxon>Bacteria</taxon>
        <taxon>Pseudomonadati</taxon>
        <taxon>Pseudomonadota</taxon>
        <taxon>Gammaproteobacteria</taxon>
        <taxon>Moraxellales</taxon>
        <taxon>Moraxellaceae</taxon>
        <taxon>Faucicola</taxon>
    </lineage>
</organism>
<geneLocation type="plasmid" evidence="4">
    <name>pnp7-1</name>
</geneLocation>
<evidence type="ECO:0000256" key="1">
    <source>
        <dbReference type="SAM" id="Phobius"/>
    </source>
</evidence>